<evidence type="ECO:0000256" key="5">
    <source>
        <dbReference type="ARBA" id="ARBA00023242"/>
    </source>
</evidence>
<keyword evidence="4" id="KW-0862">Zinc</keyword>
<evidence type="ECO:0000259" key="8">
    <source>
        <dbReference type="PROSITE" id="PS50808"/>
    </source>
</evidence>
<keyword evidence="10" id="KW-1185">Reference proteome</keyword>
<dbReference type="EMBL" id="NCKV01005624">
    <property type="protein sequence ID" value="RWS23945.1"/>
    <property type="molecule type" value="Genomic_DNA"/>
</dbReference>
<evidence type="ECO:0000256" key="6">
    <source>
        <dbReference type="PROSITE-ProRule" id="PRU00027"/>
    </source>
</evidence>
<comment type="caution">
    <text evidence="9">The sequence shown here is derived from an EMBL/GenBank/DDBJ whole genome shotgun (WGS) entry which is preliminary data.</text>
</comment>
<dbReference type="STRING" id="299467.A0A443S962"/>
<feature type="compositionally biased region" description="Pro residues" evidence="7">
    <location>
        <begin position="332"/>
        <end position="346"/>
    </location>
</feature>
<keyword evidence="5" id="KW-0539">Nucleus</keyword>
<evidence type="ECO:0000256" key="2">
    <source>
        <dbReference type="ARBA" id="ARBA00022723"/>
    </source>
</evidence>
<comment type="subcellular location">
    <subcellularLocation>
        <location evidence="1">Nucleus</location>
    </subcellularLocation>
</comment>
<dbReference type="GO" id="GO:0003677">
    <property type="term" value="F:DNA binding"/>
    <property type="evidence" value="ECO:0007669"/>
    <property type="project" value="InterPro"/>
</dbReference>
<dbReference type="PROSITE" id="PS50808">
    <property type="entry name" value="ZF_BED"/>
    <property type="match status" value="1"/>
</dbReference>
<reference evidence="9 10" key="1">
    <citation type="journal article" date="2018" name="Gigascience">
        <title>Genomes of trombidid mites reveal novel predicted allergens and laterally-transferred genes associated with secondary metabolism.</title>
        <authorList>
            <person name="Dong X."/>
            <person name="Chaisiri K."/>
            <person name="Xia D."/>
            <person name="Armstrong S.D."/>
            <person name="Fang Y."/>
            <person name="Donnelly M.J."/>
            <person name="Kadowaki T."/>
            <person name="McGarry J.W."/>
            <person name="Darby A.C."/>
            <person name="Makepeace B.L."/>
        </authorList>
    </citation>
    <scope>NUCLEOTIDE SEQUENCE [LARGE SCALE GENOMIC DNA]</scope>
    <source>
        <strain evidence="9">UoL-UT</strain>
    </source>
</reference>
<evidence type="ECO:0000256" key="3">
    <source>
        <dbReference type="ARBA" id="ARBA00022771"/>
    </source>
</evidence>
<protein>
    <submittedName>
        <fullName evidence="9">BUB3-interacting and GLEBS motif-containing protein ZNF207-like protein</fullName>
    </submittedName>
</protein>
<evidence type="ECO:0000313" key="10">
    <source>
        <dbReference type="Proteomes" id="UP000288716"/>
    </source>
</evidence>
<dbReference type="VEuPathDB" id="VectorBase:LDEU008095"/>
<accession>A0A443S962</accession>
<dbReference type="SMART" id="SM00355">
    <property type="entry name" value="ZnF_C2H2"/>
    <property type="match status" value="2"/>
</dbReference>
<organism evidence="9 10">
    <name type="scientific">Leptotrombidium deliense</name>
    <dbReference type="NCBI Taxonomy" id="299467"/>
    <lineage>
        <taxon>Eukaryota</taxon>
        <taxon>Metazoa</taxon>
        <taxon>Ecdysozoa</taxon>
        <taxon>Arthropoda</taxon>
        <taxon>Chelicerata</taxon>
        <taxon>Arachnida</taxon>
        <taxon>Acari</taxon>
        <taxon>Acariformes</taxon>
        <taxon>Trombidiformes</taxon>
        <taxon>Prostigmata</taxon>
        <taxon>Anystina</taxon>
        <taxon>Parasitengona</taxon>
        <taxon>Trombiculoidea</taxon>
        <taxon>Trombiculidae</taxon>
        <taxon>Leptotrombidium</taxon>
    </lineage>
</organism>
<gene>
    <name evidence="9" type="ORF">B4U80_10846</name>
</gene>
<evidence type="ECO:0000313" key="9">
    <source>
        <dbReference type="EMBL" id="RWS23945.1"/>
    </source>
</evidence>
<evidence type="ECO:0000256" key="1">
    <source>
        <dbReference type="ARBA" id="ARBA00004123"/>
    </source>
</evidence>
<dbReference type="OrthoDB" id="1306014at2759"/>
<dbReference type="InterPro" id="IPR013087">
    <property type="entry name" value="Znf_C2H2_type"/>
</dbReference>
<evidence type="ECO:0000256" key="4">
    <source>
        <dbReference type="ARBA" id="ARBA00022833"/>
    </source>
</evidence>
<feature type="region of interest" description="Disordered" evidence="7">
    <location>
        <begin position="326"/>
        <end position="363"/>
    </location>
</feature>
<feature type="compositionally biased region" description="Polar residues" evidence="7">
    <location>
        <begin position="99"/>
        <end position="109"/>
    </location>
</feature>
<feature type="domain" description="BED-type" evidence="8">
    <location>
        <begin position="6"/>
        <end position="65"/>
    </location>
</feature>
<dbReference type="Proteomes" id="UP000288716">
    <property type="component" value="Unassembled WGS sequence"/>
</dbReference>
<dbReference type="GO" id="GO:0005634">
    <property type="term" value="C:nucleus"/>
    <property type="evidence" value="ECO:0007669"/>
    <property type="project" value="UniProtKB-SubCell"/>
</dbReference>
<feature type="region of interest" description="Disordered" evidence="7">
    <location>
        <begin position="86"/>
        <end position="109"/>
    </location>
</feature>
<feature type="compositionally biased region" description="Basic and acidic residues" evidence="7">
    <location>
        <begin position="88"/>
        <end position="98"/>
    </location>
</feature>
<sequence>MGRKKKKPTKPWCWYCNREFDDEKILIQHQKAKHFKCHICHKKLYTGPGLAIHCMQVHKETIDKIPNALPNRNSVDIEIYGMEGIPENDIRDHERSRGSEYTSASLSMSSLPPKITVPTIGTNPAAVVAAATGMVVPQAVGVTVGTTSAPPTSYVMSGLIPGMPYPVAAAVSSQQTIGNPYAAAMAAASMPNSAFGVTVPPPPPMAVVSQPSTVGVPNKPLFPSVTGSNTTGSTSTVVGSDFKPLAFGNTAGSSGNNATFSAPAVISKPASTIATAGATSKIVHPEEDISLEELRARQLKYKSINNVTQSQVSPFNGMSQNNISQAMYSTPSLPPPPLPQGLPPGIPGVTHPPSFQPTFRPAY</sequence>
<keyword evidence="3 6" id="KW-0863">Zinc-finger</keyword>
<dbReference type="PANTHER" id="PTHR23215:SF0">
    <property type="entry name" value="BUB3-INTERACTING AND GLEBS MOTIF-CONTAINING PROTEIN ZNF207"/>
    <property type="match status" value="1"/>
</dbReference>
<dbReference type="CDD" id="cd20908">
    <property type="entry name" value="SUF4-like"/>
    <property type="match status" value="1"/>
</dbReference>
<name>A0A443S962_9ACAR</name>
<dbReference type="AlphaFoldDB" id="A0A443S962"/>
<evidence type="ECO:0000256" key="7">
    <source>
        <dbReference type="SAM" id="MobiDB-lite"/>
    </source>
</evidence>
<dbReference type="InterPro" id="IPR003656">
    <property type="entry name" value="Znf_BED"/>
</dbReference>
<proteinExistence type="predicted"/>
<dbReference type="PROSITE" id="PS00028">
    <property type="entry name" value="ZINC_FINGER_C2H2_1"/>
    <property type="match status" value="2"/>
</dbReference>
<dbReference type="GO" id="GO:0008270">
    <property type="term" value="F:zinc ion binding"/>
    <property type="evidence" value="ECO:0007669"/>
    <property type="project" value="UniProtKB-KW"/>
</dbReference>
<dbReference type="PANTHER" id="PTHR23215">
    <property type="entry name" value="ZINC FINGER PROTEIN 207"/>
    <property type="match status" value="1"/>
</dbReference>
<keyword evidence="2" id="KW-0479">Metal-binding</keyword>